<feature type="domain" description="EGF-like" evidence="20">
    <location>
        <begin position="258"/>
        <end position="296"/>
    </location>
</feature>
<evidence type="ECO:0000256" key="14">
    <source>
        <dbReference type="PROSITE-ProRule" id="PRU00076"/>
    </source>
</evidence>
<evidence type="ECO:0000256" key="17">
    <source>
        <dbReference type="SAM" id="Phobius"/>
    </source>
</evidence>
<evidence type="ECO:0000256" key="11">
    <source>
        <dbReference type="ARBA" id="ARBA00047899"/>
    </source>
</evidence>
<dbReference type="PROSITE" id="PS50927">
    <property type="entry name" value="BULB_LECTIN"/>
    <property type="match status" value="1"/>
</dbReference>
<feature type="domain" description="Apple" evidence="22">
    <location>
        <begin position="318"/>
        <end position="398"/>
    </location>
</feature>
<gene>
    <name evidence="23" type="ORF">LTRI10_LOCUS14553</name>
</gene>
<dbReference type="InterPro" id="IPR011009">
    <property type="entry name" value="Kinase-like_dom_sf"/>
</dbReference>
<dbReference type="InterPro" id="IPR003609">
    <property type="entry name" value="Pan_app"/>
</dbReference>
<organism evidence="23 24">
    <name type="scientific">Linum trigynum</name>
    <dbReference type="NCBI Taxonomy" id="586398"/>
    <lineage>
        <taxon>Eukaryota</taxon>
        <taxon>Viridiplantae</taxon>
        <taxon>Streptophyta</taxon>
        <taxon>Embryophyta</taxon>
        <taxon>Tracheophyta</taxon>
        <taxon>Spermatophyta</taxon>
        <taxon>Magnoliopsida</taxon>
        <taxon>eudicotyledons</taxon>
        <taxon>Gunneridae</taxon>
        <taxon>Pentapetalae</taxon>
        <taxon>rosids</taxon>
        <taxon>fabids</taxon>
        <taxon>Malpighiales</taxon>
        <taxon>Linaceae</taxon>
        <taxon>Linum</taxon>
    </lineage>
</organism>
<evidence type="ECO:0000256" key="1">
    <source>
        <dbReference type="ARBA" id="ARBA00004251"/>
    </source>
</evidence>
<dbReference type="Pfam" id="PF08276">
    <property type="entry name" value="PAN_2"/>
    <property type="match status" value="1"/>
</dbReference>
<feature type="domain" description="Bulb-type lectin" evidence="21">
    <location>
        <begin position="27"/>
        <end position="157"/>
    </location>
</feature>
<evidence type="ECO:0000259" key="22">
    <source>
        <dbReference type="PROSITE" id="PS50948"/>
    </source>
</evidence>
<feature type="signal peptide" evidence="18">
    <location>
        <begin position="1"/>
        <end position="27"/>
    </location>
</feature>
<evidence type="ECO:0000256" key="2">
    <source>
        <dbReference type="ARBA" id="ARBA00022475"/>
    </source>
</evidence>
<feature type="domain" description="Protein kinase" evidence="19">
    <location>
        <begin position="491"/>
        <end position="777"/>
    </location>
</feature>
<evidence type="ECO:0000256" key="6">
    <source>
        <dbReference type="ARBA" id="ARBA00022741"/>
    </source>
</evidence>
<evidence type="ECO:0000256" key="15">
    <source>
        <dbReference type="PROSITE-ProRule" id="PRU10141"/>
    </source>
</evidence>
<dbReference type="GO" id="GO:0048544">
    <property type="term" value="P:recognition of pollen"/>
    <property type="evidence" value="ECO:0007669"/>
    <property type="project" value="InterPro"/>
</dbReference>
<evidence type="ECO:0000256" key="3">
    <source>
        <dbReference type="ARBA" id="ARBA00022527"/>
    </source>
</evidence>
<evidence type="ECO:0000256" key="4">
    <source>
        <dbReference type="ARBA" id="ARBA00022679"/>
    </source>
</evidence>
<evidence type="ECO:0000256" key="12">
    <source>
        <dbReference type="ARBA" id="ARBA00048679"/>
    </source>
</evidence>
<feature type="transmembrane region" description="Helical" evidence="17">
    <location>
        <begin position="418"/>
        <end position="440"/>
    </location>
</feature>
<dbReference type="Pfam" id="PF01453">
    <property type="entry name" value="B_lectin"/>
    <property type="match status" value="1"/>
</dbReference>
<protein>
    <recommendedName>
        <fullName evidence="13">Receptor-like serine/threonine-protein kinase</fullName>
        <ecNumber evidence="13">2.7.11.1</ecNumber>
    </recommendedName>
</protein>
<dbReference type="InterPro" id="IPR000719">
    <property type="entry name" value="Prot_kinase_dom"/>
</dbReference>
<dbReference type="EC" id="2.7.11.1" evidence="13"/>
<comment type="catalytic activity">
    <reaction evidence="11 13">
        <text>L-threonyl-[protein] + ATP = O-phospho-L-threonyl-[protein] + ADP + H(+)</text>
        <dbReference type="Rhea" id="RHEA:46608"/>
        <dbReference type="Rhea" id="RHEA-COMP:11060"/>
        <dbReference type="Rhea" id="RHEA-COMP:11605"/>
        <dbReference type="ChEBI" id="CHEBI:15378"/>
        <dbReference type="ChEBI" id="CHEBI:30013"/>
        <dbReference type="ChEBI" id="CHEBI:30616"/>
        <dbReference type="ChEBI" id="CHEBI:61977"/>
        <dbReference type="ChEBI" id="CHEBI:456216"/>
        <dbReference type="EC" id="2.7.11.1"/>
    </reaction>
</comment>
<dbReference type="CDD" id="cd01098">
    <property type="entry name" value="PAN_AP_plant"/>
    <property type="match status" value="1"/>
</dbReference>
<dbReference type="CDD" id="cd00054">
    <property type="entry name" value="EGF_CA"/>
    <property type="match status" value="1"/>
</dbReference>
<comment type="subcellular location">
    <subcellularLocation>
        <location evidence="1">Cell membrane</location>
        <topology evidence="1">Single-pass type I membrane protein</topology>
    </subcellularLocation>
</comment>
<dbReference type="FunFam" id="1.10.510.10:FF:000060">
    <property type="entry name" value="G-type lectin S-receptor-like serine/threonine-protein kinase"/>
    <property type="match status" value="1"/>
</dbReference>
<keyword evidence="3 13" id="KW-0723">Serine/threonine-protein kinase</keyword>
<evidence type="ECO:0000259" key="20">
    <source>
        <dbReference type="PROSITE" id="PS50026"/>
    </source>
</evidence>
<dbReference type="InterPro" id="IPR036426">
    <property type="entry name" value="Bulb-type_lectin_dom_sf"/>
</dbReference>
<dbReference type="GO" id="GO:0004674">
    <property type="term" value="F:protein serine/threonine kinase activity"/>
    <property type="evidence" value="ECO:0007669"/>
    <property type="project" value="UniProtKB-KW"/>
</dbReference>
<dbReference type="PANTHER" id="PTHR27002">
    <property type="entry name" value="RECEPTOR-LIKE SERINE/THREONINE-PROTEIN KINASE SD1-8"/>
    <property type="match status" value="1"/>
</dbReference>
<dbReference type="PROSITE" id="PS50948">
    <property type="entry name" value="PAN"/>
    <property type="match status" value="1"/>
</dbReference>
<dbReference type="EMBL" id="OZ034815">
    <property type="protein sequence ID" value="CAL1372557.1"/>
    <property type="molecule type" value="Genomic_DNA"/>
</dbReference>
<proteinExistence type="inferred from homology"/>
<comment type="catalytic activity">
    <reaction evidence="12 13">
        <text>L-seryl-[protein] + ATP = O-phospho-L-seryl-[protein] + ADP + H(+)</text>
        <dbReference type="Rhea" id="RHEA:17989"/>
        <dbReference type="Rhea" id="RHEA-COMP:9863"/>
        <dbReference type="Rhea" id="RHEA-COMP:11604"/>
        <dbReference type="ChEBI" id="CHEBI:15378"/>
        <dbReference type="ChEBI" id="CHEBI:29999"/>
        <dbReference type="ChEBI" id="CHEBI:30616"/>
        <dbReference type="ChEBI" id="CHEBI:83421"/>
        <dbReference type="ChEBI" id="CHEBI:456216"/>
        <dbReference type="EC" id="2.7.11.1"/>
    </reaction>
</comment>
<feature type="region of interest" description="Disordered" evidence="16">
    <location>
        <begin position="790"/>
        <end position="812"/>
    </location>
</feature>
<dbReference type="PROSITE" id="PS50011">
    <property type="entry name" value="PROTEIN_KINASE_DOM"/>
    <property type="match status" value="1"/>
</dbReference>
<dbReference type="GO" id="GO:0005524">
    <property type="term" value="F:ATP binding"/>
    <property type="evidence" value="ECO:0007669"/>
    <property type="project" value="UniProtKB-UniRule"/>
</dbReference>
<keyword evidence="4 13" id="KW-0808">Transferase</keyword>
<evidence type="ECO:0000256" key="9">
    <source>
        <dbReference type="ARBA" id="ARBA00023157"/>
    </source>
</evidence>
<dbReference type="InterPro" id="IPR000742">
    <property type="entry name" value="EGF"/>
</dbReference>
<dbReference type="Gene3D" id="3.30.200.20">
    <property type="entry name" value="Phosphorylase Kinase, domain 1"/>
    <property type="match status" value="1"/>
</dbReference>
<keyword evidence="6 13" id="KW-0547">Nucleotide-binding</keyword>
<dbReference type="InterPro" id="IPR001480">
    <property type="entry name" value="Bulb-type_lectin_dom"/>
</dbReference>
<evidence type="ECO:0000313" key="24">
    <source>
        <dbReference type="Proteomes" id="UP001497516"/>
    </source>
</evidence>
<keyword evidence="8 13" id="KW-0067">ATP-binding</keyword>
<dbReference type="InterPro" id="IPR000858">
    <property type="entry name" value="S_locus_glycoprot_dom"/>
</dbReference>
<dbReference type="GO" id="GO:0005886">
    <property type="term" value="C:plasma membrane"/>
    <property type="evidence" value="ECO:0007669"/>
    <property type="project" value="UniProtKB-SubCell"/>
</dbReference>
<dbReference type="SUPFAM" id="SSF56112">
    <property type="entry name" value="Protein kinase-like (PK-like)"/>
    <property type="match status" value="1"/>
</dbReference>
<evidence type="ECO:0000259" key="19">
    <source>
        <dbReference type="PROSITE" id="PS50011"/>
    </source>
</evidence>
<dbReference type="Pfam" id="PF07714">
    <property type="entry name" value="PK_Tyr_Ser-Thr"/>
    <property type="match status" value="1"/>
</dbReference>
<dbReference type="PROSITE" id="PS50026">
    <property type="entry name" value="EGF_3"/>
    <property type="match status" value="1"/>
</dbReference>
<keyword evidence="17" id="KW-0472">Membrane</keyword>
<dbReference type="InterPro" id="IPR017441">
    <property type="entry name" value="Protein_kinase_ATP_BS"/>
</dbReference>
<accession>A0AAV2DGK3</accession>
<keyword evidence="5 18" id="KW-0732">Signal</keyword>
<evidence type="ECO:0000259" key="21">
    <source>
        <dbReference type="PROSITE" id="PS50927"/>
    </source>
</evidence>
<keyword evidence="17" id="KW-1133">Transmembrane helix</keyword>
<keyword evidence="14" id="KW-0245">EGF-like domain</keyword>
<comment type="similarity">
    <text evidence="13">Belongs to the protein kinase superfamily. Ser/Thr protein kinase family.</text>
</comment>
<dbReference type="PIRSF" id="PIRSF000641">
    <property type="entry name" value="SRK"/>
    <property type="match status" value="1"/>
</dbReference>
<evidence type="ECO:0000256" key="16">
    <source>
        <dbReference type="SAM" id="MobiDB-lite"/>
    </source>
</evidence>
<evidence type="ECO:0000256" key="18">
    <source>
        <dbReference type="SAM" id="SignalP"/>
    </source>
</evidence>
<keyword evidence="24" id="KW-1185">Reference proteome</keyword>
<dbReference type="FunFam" id="3.30.200.20:FF:000195">
    <property type="entry name" value="G-type lectin S-receptor-like serine/threonine-protein kinase"/>
    <property type="match status" value="1"/>
</dbReference>
<dbReference type="InterPro" id="IPR024171">
    <property type="entry name" value="SRK-like_kinase"/>
</dbReference>
<comment type="caution">
    <text evidence="14">Lacks conserved residue(s) required for the propagation of feature annotation.</text>
</comment>
<dbReference type="Gene3D" id="2.90.10.10">
    <property type="entry name" value="Bulb-type lectin domain"/>
    <property type="match status" value="1"/>
</dbReference>
<keyword evidence="2" id="KW-1003">Cell membrane</keyword>
<dbReference type="SMART" id="SM00473">
    <property type="entry name" value="PAN_AP"/>
    <property type="match status" value="1"/>
</dbReference>
<dbReference type="PROSITE" id="PS00107">
    <property type="entry name" value="PROTEIN_KINASE_ATP"/>
    <property type="match status" value="1"/>
</dbReference>
<dbReference type="InterPro" id="IPR001245">
    <property type="entry name" value="Ser-Thr/Tyr_kinase_cat_dom"/>
</dbReference>
<dbReference type="CDD" id="cd14066">
    <property type="entry name" value="STKc_IRAK"/>
    <property type="match status" value="1"/>
</dbReference>
<evidence type="ECO:0000256" key="7">
    <source>
        <dbReference type="ARBA" id="ARBA00022777"/>
    </source>
</evidence>
<dbReference type="PROSITE" id="PS00108">
    <property type="entry name" value="PROTEIN_KINASE_ST"/>
    <property type="match status" value="1"/>
</dbReference>
<dbReference type="Proteomes" id="UP001497516">
    <property type="component" value="Chromosome 2"/>
</dbReference>
<dbReference type="InterPro" id="IPR008271">
    <property type="entry name" value="Ser/Thr_kinase_AS"/>
</dbReference>
<reference evidence="23 24" key="1">
    <citation type="submission" date="2024-04" db="EMBL/GenBank/DDBJ databases">
        <authorList>
            <person name="Fracassetti M."/>
        </authorList>
    </citation>
    <scope>NUCLEOTIDE SEQUENCE [LARGE SCALE GENOMIC DNA]</scope>
</reference>
<keyword evidence="10" id="KW-0325">Glycoprotein</keyword>
<evidence type="ECO:0000256" key="5">
    <source>
        <dbReference type="ARBA" id="ARBA00022729"/>
    </source>
</evidence>
<evidence type="ECO:0000313" key="23">
    <source>
        <dbReference type="EMBL" id="CAL1372557.1"/>
    </source>
</evidence>
<name>A0AAV2DGK3_9ROSI</name>
<keyword evidence="17" id="KW-0812">Transmembrane</keyword>
<keyword evidence="7 13" id="KW-0418">Kinase</keyword>
<sequence>MDLAEGLFISLLLQLIISLSLCSFSSTDTISFNESLADGQVLVSNGERYTLGFFSPGKSSNRYLGIWYTKVLVQTVVWVANRDNPINDTSGLLLIDRRGDAVLQRGRRNITSDAETVLWKSFDHPTDTIFPNMKFGLDRKTGLIKSARSWKAPDNPATGNWSYYLDTDGVPQLMLYQGQTKWWRSGPWNGNKWSGIPDMSRTFIFNTSIVNNESESSVVWGILDPNIISRLYLDPTGFMKRATWHDQDSRWIEFWTVPKEPCDYYGHCGPNGKCDPYDAGVFECNCLPGFEPRSPNDWFLRDATAGCIRKRSGYNSSCGGGDGFVKLDNAKVPDTSTGRLIVGMDLNMCRQECLRNCSCTAYASSNLTSRIGCITLHGALMDTRVFSDGGQDLYVRVDAIELAEYRERSKGHTRKKKLFAIVLSSIGVAFILAISTVYCLRKRKQIGRRGATKNVSPTTHYAAEKENSYEDEDSSVPIFDINDIYAATENFSMANKLGQGGFGSVYKGLLSNGQEIAVKRLSQTSRQGIVEFKNEVKLVSKLQHKNLARLFGCCIHDDEKMLVYEYLPNRSLDFFIFDKTKGSMLDWKRRFDIIVGIARGLMYLHQDSRLKIIHRDLKASNVLLDAAMNPKISDFGMARLFMEDQMEANTNRVVGTYGYMSPEYAMEGLYSTKSDVFSFGVLTLEIVSSKRSNHFYQESASVTLTGHVWDLWREGRALDIMDSSTMGESYSTDQVMRCIQIGLLCVQESTSDRPTMSNVVFMLSNATTLPSPKKPAFVLLRTKDEFRSSTAAVGSTDPSTNRVSVTTLEARW</sequence>
<evidence type="ECO:0000256" key="13">
    <source>
        <dbReference type="PIRNR" id="PIRNR000641"/>
    </source>
</evidence>
<evidence type="ECO:0000256" key="10">
    <source>
        <dbReference type="ARBA" id="ARBA00023180"/>
    </source>
</evidence>
<feature type="binding site" evidence="15">
    <location>
        <position position="519"/>
    </location>
    <ligand>
        <name>ATP</name>
        <dbReference type="ChEBI" id="CHEBI:30616"/>
    </ligand>
</feature>
<dbReference type="SMART" id="SM00220">
    <property type="entry name" value="S_TKc"/>
    <property type="match status" value="1"/>
</dbReference>
<dbReference type="Gene3D" id="1.10.510.10">
    <property type="entry name" value="Transferase(Phosphotransferase) domain 1"/>
    <property type="match status" value="1"/>
</dbReference>
<keyword evidence="9" id="KW-1015">Disulfide bond</keyword>
<dbReference type="CDD" id="cd00028">
    <property type="entry name" value="B_lectin"/>
    <property type="match status" value="1"/>
</dbReference>
<dbReference type="PANTHER" id="PTHR27002:SF981">
    <property type="entry name" value="NON-SPECIFIC SERINE_THREONINE PROTEIN KINASE"/>
    <property type="match status" value="1"/>
</dbReference>
<dbReference type="Pfam" id="PF00954">
    <property type="entry name" value="S_locus_glycop"/>
    <property type="match status" value="1"/>
</dbReference>
<dbReference type="AlphaFoldDB" id="A0AAV2DGK3"/>
<evidence type="ECO:0000256" key="8">
    <source>
        <dbReference type="ARBA" id="ARBA00022840"/>
    </source>
</evidence>
<feature type="chain" id="PRO_5043763321" description="Receptor-like serine/threonine-protein kinase" evidence="18">
    <location>
        <begin position="28"/>
        <end position="812"/>
    </location>
</feature>
<dbReference type="SMART" id="SM00108">
    <property type="entry name" value="B_lectin"/>
    <property type="match status" value="1"/>
</dbReference>
<dbReference type="SUPFAM" id="SSF51110">
    <property type="entry name" value="alpha-D-mannose-specific plant lectins"/>
    <property type="match status" value="1"/>
</dbReference>